<dbReference type="CDD" id="cd06579">
    <property type="entry name" value="TM_PBP1_transp_AraH_like"/>
    <property type="match status" value="1"/>
</dbReference>
<feature type="transmembrane region" description="Helical" evidence="7">
    <location>
        <begin position="208"/>
        <end position="229"/>
    </location>
</feature>
<keyword evidence="5 7" id="KW-0472">Membrane</keyword>
<evidence type="ECO:0000256" key="5">
    <source>
        <dbReference type="ARBA" id="ARBA00023136"/>
    </source>
</evidence>
<feature type="transmembrane region" description="Helical" evidence="7">
    <location>
        <begin position="250"/>
        <end position="269"/>
    </location>
</feature>
<evidence type="ECO:0000313" key="8">
    <source>
        <dbReference type="EMBL" id="GAA5197999.1"/>
    </source>
</evidence>
<dbReference type="PANTHER" id="PTHR32196">
    <property type="entry name" value="ABC TRANSPORTER PERMEASE PROTEIN YPHD-RELATED-RELATED"/>
    <property type="match status" value="1"/>
</dbReference>
<evidence type="ECO:0000313" key="9">
    <source>
        <dbReference type="Proteomes" id="UP001501570"/>
    </source>
</evidence>
<evidence type="ECO:0000256" key="1">
    <source>
        <dbReference type="ARBA" id="ARBA00004651"/>
    </source>
</evidence>
<evidence type="ECO:0008006" key="10">
    <source>
        <dbReference type="Google" id="ProtNLM"/>
    </source>
</evidence>
<dbReference type="RefSeq" id="WP_345637168.1">
    <property type="nucleotide sequence ID" value="NZ_BAABJQ010000031.1"/>
</dbReference>
<dbReference type="InterPro" id="IPR001851">
    <property type="entry name" value="ABC_transp_permease"/>
</dbReference>
<comment type="caution">
    <text evidence="8">The sequence shown here is derived from an EMBL/GenBank/DDBJ whole genome shotgun (WGS) entry which is preliminary data.</text>
</comment>
<feature type="transmembrane region" description="Helical" evidence="7">
    <location>
        <begin position="334"/>
        <end position="354"/>
    </location>
</feature>
<comment type="subcellular location">
    <subcellularLocation>
        <location evidence="1">Cell membrane</location>
        <topology evidence="1">Multi-pass membrane protein</topology>
    </subcellularLocation>
</comment>
<keyword evidence="4 7" id="KW-1133">Transmembrane helix</keyword>
<dbReference type="Pfam" id="PF02653">
    <property type="entry name" value="BPD_transp_2"/>
    <property type="match status" value="1"/>
</dbReference>
<feature type="region of interest" description="Disordered" evidence="6">
    <location>
        <begin position="1"/>
        <end position="34"/>
    </location>
</feature>
<proteinExistence type="predicted"/>
<feature type="transmembrane region" description="Helical" evidence="7">
    <location>
        <begin position="58"/>
        <end position="78"/>
    </location>
</feature>
<evidence type="ECO:0000256" key="3">
    <source>
        <dbReference type="ARBA" id="ARBA00022692"/>
    </source>
</evidence>
<keyword evidence="9" id="KW-1185">Reference proteome</keyword>
<feature type="transmembrane region" description="Helical" evidence="7">
    <location>
        <begin position="90"/>
        <end position="112"/>
    </location>
</feature>
<evidence type="ECO:0000256" key="4">
    <source>
        <dbReference type="ARBA" id="ARBA00022989"/>
    </source>
</evidence>
<dbReference type="Proteomes" id="UP001501570">
    <property type="component" value="Unassembled WGS sequence"/>
</dbReference>
<evidence type="ECO:0000256" key="6">
    <source>
        <dbReference type="SAM" id="MobiDB-lite"/>
    </source>
</evidence>
<sequence>MTEKSVPAKDDASDGKTVPTQRRSAGTATDSSVAVPAPAAGRGWLSSWGSSVLRLRELSVVIVVIVLIVYFQFSNSAFSSSSNLSNIANFASAAAIVAAGEVFLLICGEIDLSAGMTFGLVPFVMMAANDDGVPMILSVIIALLVAAAIGAFNGLVSQLLRLPSFITTLGTLYLLHGVTLKVSHNFPRPAPQDGWLMHILGASKWSEFIWAVGLAVVMQVVLTMTPWGSQTIATGANMLGASEAGIKVRLVKIRAFVIASTFAGLAGILDGVHISHSFDPNAGGNDLMFEAVAACVIGGTALLGGSGTVIGGFFGAMLLAVLQDGFNIQGIDATTFIVIEGVAILIAMVLNTQLARLRRGAKEG</sequence>
<feature type="transmembrane region" description="Helical" evidence="7">
    <location>
        <begin position="289"/>
        <end position="322"/>
    </location>
</feature>
<feature type="transmembrane region" description="Helical" evidence="7">
    <location>
        <begin position="159"/>
        <end position="178"/>
    </location>
</feature>
<evidence type="ECO:0000256" key="2">
    <source>
        <dbReference type="ARBA" id="ARBA00022475"/>
    </source>
</evidence>
<reference evidence="9" key="1">
    <citation type="journal article" date="2019" name="Int. J. Syst. Evol. Microbiol.">
        <title>The Global Catalogue of Microorganisms (GCM) 10K type strain sequencing project: providing services to taxonomists for standard genome sequencing and annotation.</title>
        <authorList>
            <consortium name="The Broad Institute Genomics Platform"/>
            <consortium name="The Broad Institute Genome Sequencing Center for Infectious Disease"/>
            <person name="Wu L."/>
            <person name="Ma J."/>
        </authorList>
    </citation>
    <scope>NUCLEOTIDE SEQUENCE [LARGE SCALE GENOMIC DNA]</scope>
    <source>
        <strain evidence="9">JCM 18304</strain>
    </source>
</reference>
<gene>
    <name evidence="8" type="ORF">GCM10023322_70460</name>
</gene>
<protein>
    <recommendedName>
        <fullName evidence="10">ABC transporter permease</fullName>
    </recommendedName>
</protein>
<feature type="compositionally biased region" description="Basic and acidic residues" evidence="6">
    <location>
        <begin position="1"/>
        <end position="14"/>
    </location>
</feature>
<feature type="compositionally biased region" description="Polar residues" evidence="6">
    <location>
        <begin position="18"/>
        <end position="32"/>
    </location>
</feature>
<keyword evidence="3 7" id="KW-0812">Transmembrane</keyword>
<dbReference type="PANTHER" id="PTHR32196:SF63">
    <property type="entry name" value="INNER MEMBRANE ABC TRANSPORTER PERMEASE PROTEIN YJFF"/>
    <property type="match status" value="1"/>
</dbReference>
<dbReference type="EMBL" id="BAABJQ010000031">
    <property type="protein sequence ID" value="GAA5197999.1"/>
    <property type="molecule type" value="Genomic_DNA"/>
</dbReference>
<feature type="transmembrane region" description="Helical" evidence="7">
    <location>
        <begin position="132"/>
        <end position="152"/>
    </location>
</feature>
<keyword evidence="2" id="KW-1003">Cell membrane</keyword>
<evidence type="ECO:0000256" key="7">
    <source>
        <dbReference type="SAM" id="Phobius"/>
    </source>
</evidence>
<organism evidence="8 9">
    <name type="scientific">Rugosimonospora acidiphila</name>
    <dbReference type="NCBI Taxonomy" id="556531"/>
    <lineage>
        <taxon>Bacteria</taxon>
        <taxon>Bacillati</taxon>
        <taxon>Actinomycetota</taxon>
        <taxon>Actinomycetes</taxon>
        <taxon>Micromonosporales</taxon>
        <taxon>Micromonosporaceae</taxon>
        <taxon>Rugosimonospora</taxon>
    </lineage>
</organism>
<accession>A0ABP9SKF9</accession>
<name>A0ABP9SKF9_9ACTN</name>